<dbReference type="EMBL" id="MT143437">
    <property type="protein sequence ID" value="QJA96822.1"/>
    <property type="molecule type" value="Genomic_DNA"/>
</dbReference>
<gene>
    <name evidence="1" type="ORF">MM415B07318_0001</name>
</gene>
<protein>
    <submittedName>
        <fullName evidence="1">Uncharacterized protein</fullName>
    </submittedName>
</protein>
<evidence type="ECO:0000313" key="1">
    <source>
        <dbReference type="EMBL" id="QJA96822.1"/>
    </source>
</evidence>
<dbReference type="AlphaFoldDB" id="A0A6M3LTL8"/>
<proteinExistence type="predicted"/>
<name>A0A6M3LTL8_9ZZZZ</name>
<sequence>MKNPPKDGTMFMGKFDGYETLMPTVWNDYQGKWYAARLFNDLWANGKRTYPEPGDSKFTNEEFYEEELKSWRRCPGLNG</sequence>
<organism evidence="1">
    <name type="scientific">viral metagenome</name>
    <dbReference type="NCBI Taxonomy" id="1070528"/>
    <lineage>
        <taxon>unclassified sequences</taxon>
        <taxon>metagenomes</taxon>
        <taxon>organismal metagenomes</taxon>
    </lineage>
</organism>
<accession>A0A6M3LTL8</accession>
<reference evidence="1" key="1">
    <citation type="submission" date="2020-03" db="EMBL/GenBank/DDBJ databases">
        <title>The deep terrestrial virosphere.</title>
        <authorList>
            <person name="Holmfeldt K."/>
            <person name="Nilsson E."/>
            <person name="Simone D."/>
            <person name="Lopez-Fernandez M."/>
            <person name="Wu X."/>
            <person name="de Brujin I."/>
            <person name="Lundin D."/>
            <person name="Andersson A."/>
            <person name="Bertilsson S."/>
            <person name="Dopson M."/>
        </authorList>
    </citation>
    <scope>NUCLEOTIDE SEQUENCE</scope>
    <source>
        <strain evidence="1">MM415B07318</strain>
    </source>
</reference>